<name>A0A1D1W309_RAMVA</name>
<accession>A0A1D1W309</accession>
<evidence type="ECO:0000313" key="2">
    <source>
        <dbReference type="Proteomes" id="UP000186922"/>
    </source>
</evidence>
<dbReference type="Proteomes" id="UP000186922">
    <property type="component" value="Unassembled WGS sequence"/>
</dbReference>
<proteinExistence type="predicted"/>
<gene>
    <name evidence="1" type="primary">RvY_16998-1</name>
    <name evidence="1" type="synonym">RvY_16998.1</name>
    <name evidence="1" type="ORF">RvY_16998</name>
</gene>
<protein>
    <submittedName>
        <fullName evidence="1">Uncharacterized protein</fullName>
    </submittedName>
</protein>
<dbReference type="AlphaFoldDB" id="A0A1D1W309"/>
<dbReference type="EMBL" id="BDGG01000014">
    <property type="protein sequence ID" value="GAV07123.1"/>
    <property type="molecule type" value="Genomic_DNA"/>
</dbReference>
<organism evidence="1 2">
    <name type="scientific">Ramazzottius varieornatus</name>
    <name type="common">Water bear</name>
    <name type="synonym">Tardigrade</name>
    <dbReference type="NCBI Taxonomy" id="947166"/>
    <lineage>
        <taxon>Eukaryota</taxon>
        <taxon>Metazoa</taxon>
        <taxon>Ecdysozoa</taxon>
        <taxon>Tardigrada</taxon>
        <taxon>Eutardigrada</taxon>
        <taxon>Parachela</taxon>
        <taxon>Hypsibioidea</taxon>
        <taxon>Ramazzottiidae</taxon>
        <taxon>Ramazzottius</taxon>
    </lineage>
</organism>
<reference evidence="1 2" key="1">
    <citation type="journal article" date="2016" name="Nat. Commun.">
        <title>Extremotolerant tardigrade genome and improved radiotolerance of human cultured cells by tardigrade-unique protein.</title>
        <authorList>
            <person name="Hashimoto T."/>
            <person name="Horikawa D.D."/>
            <person name="Saito Y."/>
            <person name="Kuwahara H."/>
            <person name="Kozuka-Hata H."/>
            <person name="Shin-I T."/>
            <person name="Minakuchi Y."/>
            <person name="Ohishi K."/>
            <person name="Motoyama A."/>
            <person name="Aizu T."/>
            <person name="Enomoto A."/>
            <person name="Kondo K."/>
            <person name="Tanaka S."/>
            <person name="Hara Y."/>
            <person name="Koshikawa S."/>
            <person name="Sagara H."/>
            <person name="Miura T."/>
            <person name="Yokobori S."/>
            <person name="Miyagawa K."/>
            <person name="Suzuki Y."/>
            <person name="Kubo T."/>
            <person name="Oyama M."/>
            <person name="Kohara Y."/>
            <person name="Fujiyama A."/>
            <person name="Arakawa K."/>
            <person name="Katayama T."/>
            <person name="Toyoda A."/>
            <person name="Kunieda T."/>
        </authorList>
    </citation>
    <scope>NUCLEOTIDE SEQUENCE [LARGE SCALE GENOMIC DNA]</scope>
    <source>
        <strain evidence="1 2">YOKOZUNA-1</strain>
    </source>
</reference>
<comment type="caution">
    <text evidence="1">The sequence shown here is derived from an EMBL/GenBank/DDBJ whole genome shotgun (WGS) entry which is preliminary data.</text>
</comment>
<keyword evidence="2" id="KW-1185">Reference proteome</keyword>
<sequence length="116" mass="13190">MKMRYMLVAWLMKTQPYFGVMINESTDRGGSQNHIIYIRDEIVEDPVSFFRGLVKLRKTTSTAEMTDAPLDDLIASQANNWLGLKRDYMVRKWVRFATDGASALTGINGVANRLAE</sequence>
<evidence type="ECO:0000313" key="1">
    <source>
        <dbReference type="EMBL" id="GAV07123.1"/>
    </source>
</evidence>